<dbReference type="PANTHER" id="PTHR33217">
    <property type="entry name" value="TRANSPOSASE FOR INSERTION SEQUENCE ELEMENT IS1081"/>
    <property type="match status" value="1"/>
</dbReference>
<evidence type="ECO:0000313" key="7">
    <source>
        <dbReference type="EMBL" id="PWJ84681.1"/>
    </source>
</evidence>
<dbReference type="GO" id="GO:0003677">
    <property type="term" value="F:DNA binding"/>
    <property type="evidence" value="ECO:0007669"/>
    <property type="project" value="UniProtKB-UniRule"/>
</dbReference>
<dbReference type="EMBL" id="QGGH01000032">
    <property type="protein sequence ID" value="PWJ84681.1"/>
    <property type="molecule type" value="Genomic_DNA"/>
</dbReference>
<dbReference type="PANTHER" id="PTHR33217:SF7">
    <property type="entry name" value="TRANSPOSASE FOR INSERTION SEQUENCE ELEMENT IS1081"/>
    <property type="match status" value="1"/>
</dbReference>
<evidence type="ECO:0000256" key="5">
    <source>
        <dbReference type="ARBA" id="ARBA00023172"/>
    </source>
</evidence>
<organism evidence="7 8">
    <name type="scientific">Rhizobium loti</name>
    <name type="common">Mesorhizobium loti</name>
    <dbReference type="NCBI Taxonomy" id="381"/>
    <lineage>
        <taxon>Bacteria</taxon>
        <taxon>Pseudomonadati</taxon>
        <taxon>Pseudomonadota</taxon>
        <taxon>Alphaproteobacteria</taxon>
        <taxon>Hyphomicrobiales</taxon>
        <taxon>Phyllobacteriaceae</taxon>
        <taxon>Mesorhizobium</taxon>
    </lineage>
</organism>
<accession>A0A8E2W540</accession>
<dbReference type="GO" id="GO:0004803">
    <property type="term" value="F:transposase activity"/>
    <property type="evidence" value="ECO:0007669"/>
    <property type="project" value="UniProtKB-UniRule"/>
</dbReference>
<evidence type="ECO:0000256" key="6">
    <source>
        <dbReference type="RuleBase" id="RU365089"/>
    </source>
</evidence>
<proteinExistence type="inferred from homology"/>
<dbReference type="GO" id="GO:0006313">
    <property type="term" value="P:DNA transposition"/>
    <property type="evidence" value="ECO:0007669"/>
    <property type="project" value="UniProtKB-UniRule"/>
</dbReference>
<keyword evidence="6" id="KW-0814">Transposable element</keyword>
<comment type="similarity">
    <text evidence="2 6">Belongs to the transposase mutator family.</text>
</comment>
<sequence length="95" mass="10388">MDRPSKHASYEKVREAGVVMSQAVQFALGIDWDGRRQILAVEMANRESRSAWKDFLVALKARGLRGVELAVSGDHAGLVAAIGEVGQHVGLRRHP</sequence>
<protein>
    <recommendedName>
        <fullName evidence="6">Mutator family transposase</fullName>
    </recommendedName>
</protein>
<dbReference type="InterPro" id="IPR001207">
    <property type="entry name" value="Transposase_mutator"/>
</dbReference>
<keyword evidence="3 6" id="KW-0815">Transposition</keyword>
<keyword evidence="4 6" id="KW-0238">DNA-binding</keyword>
<name>A0A8E2W540_RHILI</name>
<dbReference type="Pfam" id="PF00872">
    <property type="entry name" value="Transposase_mut"/>
    <property type="match status" value="1"/>
</dbReference>
<keyword evidence="5 6" id="KW-0233">DNA recombination</keyword>
<evidence type="ECO:0000256" key="2">
    <source>
        <dbReference type="ARBA" id="ARBA00010961"/>
    </source>
</evidence>
<gene>
    <name evidence="7" type="ORF">C8D77_1325</name>
</gene>
<reference evidence="7 8" key="1">
    <citation type="submission" date="2018-05" db="EMBL/GenBank/DDBJ databases">
        <title>Genomic Encyclopedia of Type Strains, Phase IV (KMG-IV): sequencing the most valuable type-strain genomes for metagenomic binning, comparative biology and taxonomic classification.</title>
        <authorList>
            <person name="Goeker M."/>
        </authorList>
    </citation>
    <scope>NUCLEOTIDE SEQUENCE [LARGE SCALE GENOMIC DNA]</scope>
    <source>
        <strain evidence="7 8">DSM 2626</strain>
    </source>
</reference>
<evidence type="ECO:0000313" key="8">
    <source>
        <dbReference type="Proteomes" id="UP000245631"/>
    </source>
</evidence>
<comment type="function">
    <text evidence="1 6">Required for the transposition of the insertion element.</text>
</comment>
<dbReference type="AlphaFoldDB" id="A0A8E2W540"/>
<evidence type="ECO:0000256" key="4">
    <source>
        <dbReference type="ARBA" id="ARBA00023125"/>
    </source>
</evidence>
<dbReference type="Proteomes" id="UP000245631">
    <property type="component" value="Unassembled WGS sequence"/>
</dbReference>
<evidence type="ECO:0000256" key="1">
    <source>
        <dbReference type="ARBA" id="ARBA00002190"/>
    </source>
</evidence>
<comment type="caution">
    <text evidence="7">The sequence shown here is derived from an EMBL/GenBank/DDBJ whole genome shotgun (WGS) entry which is preliminary data.</text>
</comment>
<evidence type="ECO:0000256" key="3">
    <source>
        <dbReference type="ARBA" id="ARBA00022578"/>
    </source>
</evidence>